<gene>
    <name evidence="1" type="ORF">M0M57_05915</name>
</gene>
<evidence type="ECO:0000313" key="1">
    <source>
        <dbReference type="EMBL" id="UPQ80372.1"/>
    </source>
</evidence>
<sequence>MIKDLDGFKKLDSLNLTTIPDLFIFNQQGFLIEYITENKNECIKEPLIFLENIESKEYSINKKVDLKNYVEFFINQSGFDEKFIENRKSYTVFINTSTYTDKLNKIRFEGFKRLNINKIVLCLLGCFKRTVC</sequence>
<keyword evidence="2" id="KW-1185">Reference proteome</keyword>
<name>A0ABY4KHT4_9FLAO</name>
<dbReference type="RefSeq" id="WP_248436264.1">
    <property type="nucleotide sequence ID" value="NZ_CP096205.1"/>
</dbReference>
<reference evidence="1" key="1">
    <citation type="submission" date="2022-04" db="EMBL/GenBank/DDBJ databases">
        <title>Consumption of N2O by Flavobacterium azooxidireducens sp. nov. isolated from Decomposing Leaf Litter of Phragmites australis (Cav.).</title>
        <authorList>
            <person name="Behrendt U."/>
            <person name="Spanner T."/>
            <person name="Augustin J."/>
            <person name="Horn M.A."/>
            <person name="Kolb S."/>
            <person name="Ulrich A."/>
        </authorList>
    </citation>
    <scope>NUCLEOTIDE SEQUENCE</scope>
    <source>
        <strain evidence="1">IGB 4-14</strain>
    </source>
</reference>
<proteinExistence type="predicted"/>
<organism evidence="1 2">
    <name type="scientific">Flavobacterium azooxidireducens</name>
    <dbReference type="NCBI Taxonomy" id="1871076"/>
    <lineage>
        <taxon>Bacteria</taxon>
        <taxon>Pseudomonadati</taxon>
        <taxon>Bacteroidota</taxon>
        <taxon>Flavobacteriia</taxon>
        <taxon>Flavobacteriales</taxon>
        <taxon>Flavobacteriaceae</taxon>
        <taxon>Flavobacterium</taxon>
    </lineage>
</organism>
<accession>A0ABY4KHT4</accession>
<dbReference type="EMBL" id="CP096205">
    <property type="protein sequence ID" value="UPQ80372.1"/>
    <property type="molecule type" value="Genomic_DNA"/>
</dbReference>
<evidence type="ECO:0000313" key="2">
    <source>
        <dbReference type="Proteomes" id="UP000830583"/>
    </source>
</evidence>
<dbReference type="Proteomes" id="UP000830583">
    <property type="component" value="Chromosome"/>
</dbReference>
<protein>
    <submittedName>
        <fullName evidence="1">Uncharacterized protein</fullName>
    </submittedName>
</protein>